<feature type="compositionally biased region" description="Pro residues" evidence="1">
    <location>
        <begin position="22"/>
        <end position="35"/>
    </location>
</feature>
<dbReference type="InterPro" id="IPR046797">
    <property type="entry name" value="PDDEXK_12"/>
</dbReference>
<dbReference type="EMBL" id="ML742232">
    <property type="protein sequence ID" value="KAE8146974.1"/>
    <property type="molecule type" value="Genomic_DNA"/>
</dbReference>
<proteinExistence type="predicted"/>
<protein>
    <recommendedName>
        <fullName evidence="2">PD-(D/E)XK nuclease-like domain-containing protein</fullName>
    </recommendedName>
</protein>
<evidence type="ECO:0000313" key="3">
    <source>
        <dbReference type="EMBL" id="KAE8146974.1"/>
    </source>
</evidence>
<dbReference type="Pfam" id="PF20516">
    <property type="entry name" value="PDDEXK_12"/>
    <property type="match status" value="1"/>
</dbReference>
<evidence type="ECO:0000256" key="1">
    <source>
        <dbReference type="SAM" id="MobiDB-lite"/>
    </source>
</evidence>
<keyword evidence="4" id="KW-1185">Reference proteome</keyword>
<evidence type="ECO:0000259" key="2">
    <source>
        <dbReference type="Pfam" id="PF20516"/>
    </source>
</evidence>
<dbReference type="OrthoDB" id="4161186at2759"/>
<name>A0A5N6TKU7_ASPAV</name>
<feature type="compositionally biased region" description="Basic residues" evidence="1">
    <location>
        <begin position="37"/>
        <end position="53"/>
    </location>
</feature>
<accession>A0A5N6TKU7</accession>
<feature type="compositionally biased region" description="Basic and acidic residues" evidence="1">
    <location>
        <begin position="54"/>
        <end position="72"/>
    </location>
</feature>
<organism evidence="3 4">
    <name type="scientific">Aspergillus avenaceus</name>
    <dbReference type="NCBI Taxonomy" id="36643"/>
    <lineage>
        <taxon>Eukaryota</taxon>
        <taxon>Fungi</taxon>
        <taxon>Dikarya</taxon>
        <taxon>Ascomycota</taxon>
        <taxon>Pezizomycotina</taxon>
        <taxon>Eurotiomycetes</taxon>
        <taxon>Eurotiomycetidae</taxon>
        <taxon>Eurotiales</taxon>
        <taxon>Aspergillaceae</taxon>
        <taxon>Aspergillus</taxon>
        <taxon>Aspergillus subgen. Circumdati</taxon>
    </lineage>
</organism>
<feature type="domain" description="PD-(D/E)XK nuclease-like" evidence="2">
    <location>
        <begin position="147"/>
        <end position="388"/>
    </location>
</feature>
<gene>
    <name evidence="3" type="ORF">BDV25DRAFT_143172</name>
</gene>
<dbReference type="Proteomes" id="UP000325780">
    <property type="component" value="Unassembled WGS sequence"/>
</dbReference>
<feature type="region of interest" description="Disordered" evidence="1">
    <location>
        <begin position="18"/>
        <end position="86"/>
    </location>
</feature>
<reference evidence="3 4" key="1">
    <citation type="submission" date="2019-04" db="EMBL/GenBank/DDBJ databases">
        <title>Friends and foes A comparative genomics study of 23 Aspergillus species from section Flavi.</title>
        <authorList>
            <consortium name="DOE Joint Genome Institute"/>
            <person name="Kjaerbolling I."/>
            <person name="Vesth T."/>
            <person name="Frisvad J.C."/>
            <person name="Nybo J.L."/>
            <person name="Theobald S."/>
            <person name="Kildgaard S."/>
            <person name="Isbrandt T."/>
            <person name="Kuo A."/>
            <person name="Sato A."/>
            <person name="Lyhne E.K."/>
            <person name="Kogle M.E."/>
            <person name="Wiebenga A."/>
            <person name="Kun R.S."/>
            <person name="Lubbers R.J."/>
            <person name="Makela M.R."/>
            <person name="Barry K."/>
            <person name="Chovatia M."/>
            <person name="Clum A."/>
            <person name="Daum C."/>
            <person name="Haridas S."/>
            <person name="He G."/>
            <person name="LaButti K."/>
            <person name="Lipzen A."/>
            <person name="Mondo S."/>
            <person name="Riley R."/>
            <person name="Salamov A."/>
            <person name="Simmons B.A."/>
            <person name="Magnuson J.K."/>
            <person name="Henrissat B."/>
            <person name="Mortensen U.H."/>
            <person name="Larsen T.O."/>
            <person name="Devries R.P."/>
            <person name="Grigoriev I.V."/>
            <person name="Machida M."/>
            <person name="Baker S.E."/>
            <person name="Andersen M.R."/>
        </authorList>
    </citation>
    <scope>NUCLEOTIDE SEQUENCE [LARGE SCALE GENOMIC DNA]</scope>
    <source>
        <strain evidence="3 4">IBT 18842</strain>
    </source>
</reference>
<dbReference type="AlphaFoldDB" id="A0A5N6TKU7"/>
<evidence type="ECO:0000313" key="4">
    <source>
        <dbReference type="Proteomes" id="UP000325780"/>
    </source>
</evidence>
<sequence length="418" mass="47215">MAPQDSVWRWLREIDVPSDPAISPPYPASPTPSVPPQRKRRILDRPAHPAKRLRKDDFDSDKSASAAFDRRSRQQRSTASRNRDRLQDLRVAKPAVLCELPWTIPLPDNAASCCASLTDHLHQRVIPGGLKDRIATAFPLIAKTIPDHAYDDADTRSDRELDQLWELVIEILEQARDASRYQQDYNAWSHKVVYPTLQLALRGTMLEAESVQSQSINSELLPTMPKEEPTQQMCSYTFAFHRHSNEVAQTYQALGQAGRGDLLSPTTDPNTKRLILFAGVGVLEENGGKDDALAQLASWLAASMENTRRLGNWSASTPRSYCDLLPLIGWTVVGHDWYTYIAFGSDQDQLHILGPWRSAAADTRDLYGFFRLVKLLQRASSYATSRYWPWLRQEILNGLRTSTRDVVHRLDNGPSSES</sequence>